<dbReference type="AlphaFoldDB" id="A0A6G1JU26"/>
<accession>A0A6G1JU26</accession>
<evidence type="ECO:0000313" key="2">
    <source>
        <dbReference type="EMBL" id="KAF2704116.1"/>
    </source>
</evidence>
<name>A0A6G1JU26_9PLEO</name>
<evidence type="ECO:0000256" key="1">
    <source>
        <dbReference type="SAM" id="MobiDB-lite"/>
    </source>
</evidence>
<dbReference type="Proteomes" id="UP000799428">
    <property type="component" value="Unassembled WGS sequence"/>
</dbReference>
<dbReference type="EMBL" id="MU005783">
    <property type="protein sequence ID" value="KAF2704116.1"/>
    <property type="molecule type" value="Genomic_DNA"/>
</dbReference>
<reference evidence="2" key="1">
    <citation type="journal article" date="2020" name="Stud. Mycol.">
        <title>101 Dothideomycetes genomes: a test case for predicting lifestyles and emergence of pathogens.</title>
        <authorList>
            <person name="Haridas S."/>
            <person name="Albert R."/>
            <person name="Binder M."/>
            <person name="Bloem J."/>
            <person name="Labutti K."/>
            <person name="Salamov A."/>
            <person name="Andreopoulos B."/>
            <person name="Baker S."/>
            <person name="Barry K."/>
            <person name="Bills G."/>
            <person name="Bluhm B."/>
            <person name="Cannon C."/>
            <person name="Castanera R."/>
            <person name="Culley D."/>
            <person name="Daum C."/>
            <person name="Ezra D."/>
            <person name="Gonzalez J."/>
            <person name="Henrissat B."/>
            <person name="Kuo A."/>
            <person name="Liang C."/>
            <person name="Lipzen A."/>
            <person name="Lutzoni F."/>
            <person name="Magnuson J."/>
            <person name="Mondo S."/>
            <person name="Nolan M."/>
            <person name="Ohm R."/>
            <person name="Pangilinan J."/>
            <person name="Park H.-J."/>
            <person name="Ramirez L."/>
            <person name="Alfaro M."/>
            <person name="Sun H."/>
            <person name="Tritt A."/>
            <person name="Yoshinaga Y."/>
            <person name="Zwiers L.-H."/>
            <person name="Turgeon B."/>
            <person name="Goodwin S."/>
            <person name="Spatafora J."/>
            <person name="Crous P."/>
            <person name="Grigoriev I."/>
        </authorList>
    </citation>
    <scope>NUCLEOTIDE SEQUENCE</scope>
    <source>
        <strain evidence="2">CBS 279.74</strain>
    </source>
</reference>
<sequence>MLSMHAVASLSDVPSLAKALLGGGSNHTPHRNSSKQMEPTIPLTSIPSVDSCSVTEEAHATDISATGSSQDQLDLRLHKDAPGRDLDLSLLVDLSPPSEIRDLCPDVDNQEGSIAGLQEVLHRSKTEERFVPTHSGARISRAERVTVIENLDQIMIHLQLPRRHHVLELFRERAEGLKHTIQWRFRYDKPTEFRHGPKQVRKPIAQR</sequence>
<protein>
    <submittedName>
        <fullName evidence="2">Uncharacterized protein</fullName>
    </submittedName>
</protein>
<dbReference type="OrthoDB" id="67027at2759"/>
<gene>
    <name evidence="2" type="ORF">K504DRAFT_507134</name>
</gene>
<keyword evidence="3" id="KW-1185">Reference proteome</keyword>
<feature type="compositionally biased region" description="Polar residues" evidence="1">
    <location>
        <begin position="34"/>
        <end position="54"/>
    </location>
</feature>
<evidence type="ECO:0000313" key="3">
    <source>
        <dbReference type="Proteomes" id="UP000799428"/>
    </source>
</evidence>
<organism evidence="2 3">
    <name type="scientific">Pleomassaria siparia CBS 279.74</name>
    <dbReference type="NCBI Taxonomy" id="1314801"/>
    <lineage>
        <taxon>Eukaryota</taxon>
        <taxon>Fungi</taxon>
        <taxon>Dikarya</taxon>
        <taxon>Ascomycota</taxon>
        <taxon>Pezizomycotina</taxon>
        <taxon>Dothideomycetes</taxon>
        <taxon>Pleosporomycetidae</taxon>
        <taxon>Pleosporales</taxon>
        <taxon>Pleomassariaceae</taxon>
        <taxon>Pleomassaria</taxon>
    </lineage>
</organism>
<feature type="region of interest" description="Disordered" evidence="1">
    <location>
        <begin position="21"/>
        <end position="71"/>
    </location>
</feature>
<proteinExistence type="predicted"/>